<dbReference type="Pfam" id="PF11913">
    <property type="entry name" value="DUF3431"/>
    <property type="match status" value="1"/>
</dbReference>
<evidence type="ECO:0000256" key="2">
    <source>
        <dbReference type="SAM" id="SignalP"/>
    </source>
</evidence>
<proteinExistence type="predicted"/>
<gene>
    <name evidence="3" type="ORF">KVT40_003427</name>
</gene>
<accession>A0A8K0L5X7</accession>
<reference evidence="3" key="1">
    <citation type="submission" date="2021-07" db="EMBL/GenBank/DDBJ databases">
        <title>Elsinoe batatas strain:CRI-CJ2 Genome sequencing and assembly.</title>
        <authorList>
            <person name="Huang L."/>
        </authorList>
    </citation>
    <scope>NUCLEOTIDE SEQUENCE</scope>
    <source>
        <strain evidence="3">CRI-CJ2</strain>
    </source>
</reference>
<dbReference type="Proteomes" id="UP000809789">
    <property type="component" value="Unassembled WGS sequence"/>
</dbReference>
<evidence type="ECO:0000256" key="1">
    <source>
        <dbReference type="SAM" id="MobiDB-lite"/>
    </source>
</evidence>
<feature type="signal peptide" evidence="2">
    <location>
        <begin position="1"/>
        <end position="26"/>
    </location>
</feature>
<feature type="chain" id="PRO_5035451052" evidence="2">
    <location>
        <begin position="27"/>
        <end position="165"/>
    </location>
</feature>
<sequence>MRTSLILCRFIAAGFCLDSLTKEATGYSKLVTRQAGSVADDLKDVLIDPSGRRVNNRAQVVTFRLPSNDSTSIEKDFTWSRTWLLGDNRGEARTVQNNQTLAAVAYLSFIVDNYETLPEVTAFVTPTRYFGLSSPLRHSAPSAKPQRLQCHRQRPRGSALRQRGG</sequence>
<keyword evidence="2" id="KW-0732">Signal</keyword>
<evidence type="ECO:0000313" key="4">
    <source>
        <dbReference type="Proteomes" id="UP000809789"/>
    </source>
</evidence>
<comment type="caution">
    <text evidence="3">The sequence shown here is derived from an EMBL/GenBank/DDBJ whole genome shotgun (WGS) entry which is preliminary data.</text>
</comment>
<keyword evidence="4" id="KW-1185">Reference proteome</keyword>
<dbReference type="OrthoDB" id="426718at2759"/>
<dbReference type="AlphaFoldDB" id="A0A8K0L5X7"/>
<organism evidence="3 4">
    <name type="scientific">Elsinoe batatas</name>
    <dbReference type="NCBI Taxonomy" id="2601811"/>
    <lineage>
        <taxon>Eukaryota</taxon>
        <taxon>Fungi</taxon>
        <taxon>Dikarya</taxon>
        <taxon>Ascomycota</taxon>
        <taxon>Pezizomycotina</taxon>
        <taxon>Dothideomycetes</taxon>
        <taxon>Dothideomycetidae</taxon>
        <taxon>Myriangiales</taxon>
        <taxon>Elsinoaceae</taxon>
        <taxon>Elsinoe</taxon>
    </lineage>
</organism>
<dbReference type="InterPro" id="IPR021838">
    <property type="entry name" value="DUF3431"/>
</dbReference>
<feature type="region of interest" description="Disordered" evidence="1">
    <location>
        <begin position="135"/>
        <end position="165"/>
    </location>
</feature>
<dbReference type="EMBL" id="JAESVG020000003">
    <property type="protein sequence ID" value="KAG8629562.1"/>
    <property type="molecule type" value="Genomic_DNA"/>
</dbReference>
<protein>
    <submittedName>
        <fullName evidence="3">Uncharacterized protein</fullName>
    </submittedName>
</protein>
<evidence type="ECO:0000313" key="3">
    <source>
        <dbReference type="EMBL" id="KAG8629562.1"/>
    </source>
</evidence>
<name>A0A8K0L5X7_9PEZI</name>